<name>A0A195FCM5_9HYME</name>
<protein>
    <submittedName>
        <fullName evidence="1">Uncharacterized protein</fullName>
    </submittedName>
</protein>
<accession>A0A195FCM5</accession>
<evidence type="ECO:0000313" key="2">
    <source>
        <dbReference type="Proteomes" id="UP000078541"/>
    </source>
</evidence>
<reference evidence="1 2" key="1">
    <citation type="submission" date="2016-03" db="EMBL/GenBank/DDBJ databases">
        <title>Trachymyrmex septentrionalis WGS genome.</title>
        <authorList>
            <person name="Nygaard S."/>
            <person name="Hu H."/>
            <person name="Boomsma J."/>
            <person name="Zhang G."/>
        </authorList>
    </citation>
    <scope>NUCLEOTIDE SEQUENCE [LARGE SCALE GENOMIC DNA]</scope>
    <source>
        <strain evidence="1">Tsep2-gDNA-1</strain>
        <tissue evidence="1">Whole body</tissue>
    </source>
</reference>
<gene>
    <name evidence="1" type="ORF">ALC56_07993</name>
</gene>
<dbReference type="AlphaFoldDB" id="A0A195FCM5"/>
<organism evidence="1 2">
    <name type="scientific">Trachymyrmex septentrionalis</name>
    <dbReference type="NCBI Taxonomy" id="34720"/>
    <lineage>
        <taxon>Eukaryota</taxon>
        <taxon>Metazoa</taxon>
        <taxon>Ecdysozoa</taxon>
        <taxon>Arthropoda</taxon>
        <taxon>Hexapoda</taxon>
        <taxon>Insecta</taxon>
        <taxon>Pterygota</taxon>
        <taxon>Neoptera</taxon>
        <taxon>Endopterygota</taxon>
        <taxon>Hymenoptera</taxon>
        <taxon>Apocrita</taxon>
        <taxon>Aculeata</taxon>
        <taxon>Formicoidea</taxon>
        <taxon>Formicidae</taxon>
        <taxon>Myrmicinae</taxon>
        <taxon>Trachymyrmex</taxon>
    </lineage>
</organism>
<sequence>MLVINESEDECWLDVQIVQVIIGMGIKPYMVLFGRLGFRDTIASFSVSFGSKSAKYGTTASCKIPKLLMIAFITYSFSSEPEMFIHAKSPFNKSAANGDISTPLTLLNFKKFSVFNYINYHLRYHFCISYIVKLSTPRNAKIFSIAQAA</sequence>
<proteinExistence type="predicted"/>
<dbReference type="EMBL" id="KQ981693">
    <property type="protein sequence ID" value="KYN37794.1"/>
    <property type="molecule type" value="Genomic_DNA"/>
</dbReference>
<dbReference type="Proteomes" id="UP000078541">
    <property type="component" value="Unassembled WGS sequence"/>
</dbReference>
<evidence type="ECO:0000313" key="1">
    <source>
        <dbReference type="EMBL" id="KYN37794.1"/>
    </source>
</evidence>
<keyword evidence="2" id="KW-1185">Reference proteome</keyword>